<comment type="caution">
    <text evidence="1">The sequence shown here is derived from an EMBL/GenBank/DDBJ whole genome shotgun (WGS) entry which is preliminary data.</text>
</comment>
<dbReference type="Proteomes" id="UP001482620">
    <property type="component" value="Unassembled WGS sequence"/>
</dbReference>
<accession>A0ABV0TSJ9</accession>
<gene>
    <name evidence="1" type="ORF">ILYODFUR_036949</name>
</gene>
<evidence type="ECO:0000313" key="1">
    <source>
        <dbReference type="EMBL" id="MEQ2234981.1"/>
    </source>
</evidence>
<name>A0ABV0TSJ9_9TELE</name>
<sequence>MFTHRGNGGHYSNQFVQFTSTTCIEADRQHDATTTTVDCCNSVARFKKSTFTDPNLLLLTSHCDQTAQSLSYLTIKPFPEGVCLVYVDSCKFHSTSMVSILKLGLLFGTLSVHVDVKPASLW</sequence>
<dbReference type="EMBL" id="JAHRIQ010042568">
    <property type="protein sequence ID" value="MEQ2234981.1"/>
    <property type="molecule type" value="Genomic_DNA"/>
</dbReference>
<keyword evidence="2" id="KW-1185">Reference proteome</keyword>
<evidence type="ECO:0000313" key="2">
    <source>
        <dbReference type="Proteomes" id="UP001482620"/>
    </source>
</evidence>
<protein>
    <submittedName>
        <fullName evidence="1">Uncharacterized protein</fullName>
    </submittedName>
</protein>
<reference evidence="1 2" key="1">
    <citation type="submission" date="2021-06" db="EMBL/GenBank/DDBJ databases">
        <authorList>
            <person name="Palmer J.M."/>
        </authorList>
    </citation>
    <scope>NUCLEOTIDE SEQUENCE [LARGE SCALE GENOMIC DNA]</scope>
    <source>
        <strain evidence="2">if_2019</strain>
        <tissue evidence="1">Muscle</tissue>
    </source>
</reference>
<organism evidence="1 2">
    <name type="scientific">Ilyodon furcidens</name>
    <name type="common">goldbreast splitfin</name>
    <dbReference type="NCBI Taxonomy" id="33524"/>
    <lineage>
        <taxon>Eukaryota</taxon>
        <taxon>Metazoa</taxon>
        <taxon>Chordata</taxon>
        <taxon>Craniata</taxon>
        <taxon>Vertebrata</taxon>
        <taxon>Euteleostomi</taxon>
        <taxon>Actinopterygii</taxon>
        <taxon>Neopterygii</taxon>
        <taxon>Teleostei</taxon>
        <taxon>Neoteleostei</taxon>
        <taxon>Acanthomorphata</taxon>
        <taxon>Ovalentaria</taxon>
        <taxon>Atherinomorphae</taxon>
        <taxon>Cyprinodontiformes</taxon>
        <taxon>Goodeidae</taxon>
        <taxon>Ilyodon</taxon>
    </lineage>
</organism>
<proteinExistence type="predicted"/>